<gene>
    <name evidence="14" type="ORF">Tsubulata_031067</name>
</gene>
<comment type="subcellular location">
    <subcellularLocation>
        <location evidence="1">Membrane</location>
    </subcellularLocation>
</comment>
<feature type="transmembrane region" description="Helical" evidence="10">
    <location>
        <begin position="297"/>
        <end position="314"/>
    </location>
</feature>
<dbReference type="CDD" id="cd08760">
    <property type="entry name" value="Cyt_b561_FRRS1_like"/>
    <property type="match status" value="1"/>
</dbReference>
<evidence type="ECO:0000313" key="15">
    <source>
        <dbReference type="Proteomes" id="UP001141552"/>
    </source>
</evidence>
<evidence type="ECO:0000256" key="6">
    <source>
        <dbReference type="ARBA" id="ARBA00022989"/>
    </source>
</evidence>
<protein>
    <recommendedName>
        <fullName evidence="8">Cytochrome b561 and DOMON domain-containing protein</fullName>
    </recommendedName>
</protein>
<keyword evidence="4 11" id="KW-0732">Signal</keyword>
<dbReference type="SMART" id="SM00665">
    <property type="entry name" value="B561"/>
    <property type="match status" value="1"/>
</dbReference>
<reference evidence="14" key="2">
    <citation type="journal article" date="2023" name="Plants (Basel)">
        <title>Annotation of the Turnera subulata (Passifloraceae) Draft Genome Reveals the S-Locus Evolved after the Divergence of Turneroideae from Passifloroideae in a Stepwise Manner.</title>
        <authorList>
            <person name="Henning P.M."/>
            <person name="Roalson E.H."/>
            <person name="Mir W."/>
            <person name="McCubbin A.G."/>
            <person name="Shore J.S."/>
        </authorList>
    </citation>
    <scope>NUCLEOTIDE SEQUENCE</scope>
    <source>
        <strain evidence="14">F60SS</strain>
    </source>
</reference>
<dbReference type="Pfam" id="PF04526">
    <property type="entry name" value="DUF568"/>
    <property type="match status" value="1"/>
</dbReference>
<sequence length="414" mass="45082">MRIFSVAALLLACTLLITLPSPSAPSPSPSPSPTQACHSLKFPHNQAYATCNDLLRLNSYLYWNYYPVNQTADIAFRKPKTPTSNWITWALNPGGQMMAGSQALVAYQDPNGNMVAYTTPVSGSPTMKPGNLSFGVTNLRAEYSGGEMIIYATLQLDSTLLSTNHVWQEGPMRGGSPRMHDLSEDNMLSFGTLNFASGTVTSSSSTGGGISSKALLKNVHGILNAIGWGILMPIGAILARYLKVFKSVKLFNSVHPAWYDLHRACQIIAFCLGVAGWGIGIKLGSVSRGINFSKHKNIGIALLVIAAVQVSALIRKPNPNHKYRIYWTIYHHSLGYAIIVLSILNIFQGFKITNGHNYWKRTYAGIIIALGAVALLLEIFTWLVVIRRKKFEATNTQEIGANGGHEVNDASTNV</sequence>
<dbReference type="PANTHER" id="PTHR23130">
    <property type="entry name" value="CYTOCHROME B561 AND DOMON DOMAIN-CONTAINING PROTEIN"/>
    <property type="match status" value="1"/>
</dbReference>
<comment type="caution">
    <text evidence="14">The sequence shown here is derived from an EMBL/GenBank/DDBJ whole genome shotgun (WGS) entry which is preliminary data.</text>
</comment>
<feature type="domain" description="Cytochrome b561" evidence="13">
    <location>
        <begin position="176"/>
        <end position="386"/>
    </location>
</feature>
<evidence type="ECO:0000256" key="7">
    <source>
        <dbReference type="ARBA" id="ARBA00023136"/>
    </source>
</evidence>
<evidence type="ECO:0000256" key="4">
    <source>
        <dbReference type="ARBA" id="ARBA00022729"/>
    </source>
</evidence>
<keyword evidence="7 8" id="KW-0472">Membrane</keyword>
<dbReference type="OrthoDB" id="2419613at2759"/>
<accession>A0A9Q0JD39</accession>
<evidence type="ECO:0000256" key="10">
    <source>
        <dbReference type="SAM" id="Phobius"/>
    </source>
</evidence>
<reference evidence="14" key="1">
    <citation type="submission" date="2022-02" db="EMBL/GenBank/DDBJ databases">
        <authorList>
            <person name="Henning P.M."/>
            <person name="McCubbin A.G."/>
            <person name="Shore J.S."/>
        </authorList>
    </citation>
    <scope>NUCLEOTIDE SEQUENCE</scope>
    <source>
        <strain evidence="14">F60SS</strain>
        <tissue evidence="14">Leaves</tissue>
    </source>
</reference>
<keyword evidence="15" id="KW-1185">Reference proteome</keyword>
<dbReference type="InterPro" id="IPR017214">
    <property type="entry name" value="UCP037471"/>
</dbReference>
<evidence type="ECO:0000256" key="2">
    <source>
        <dbReference type="ARBA" id="ARBA00022448"/>
    </source>
</evidence>
<dbReference type="EMBL" id="JAKUCV010004024">
    <property type="protein sequence ID" value="KAJ4836762.1"/>
    <property type="molecule type" value="Genomic_DNA"/>
</dbReference>
<dbReference type="AlphaFoldDB" id="A0A9Q0JD39"/>
<dbReference type="GO" id="GO:0046872">
    <property type="term" value="F:metal ion binding"/>
    <property type="evidence" value="ECO:0007669"/>
    <property type="project" value="UniProtKB-KW"/>
</dbReference>
<dbReference type="InterPro" id="IPR005018">
    <property type="entry name" value="DOMON_domain"/>
</dbReference>
<keyword evidence="5 8" id="KW-0249">Electron transport</keyword>
<evidence type="ECO:0000256" key="1">
    <source>
        <dbReference type="ARBA" id="ARBA00004370"/>
    </source>
</evidence>
<dbReference type="PANTHER" id="PTHR23130:SF199">
    <property type="entry name" value="CYTOCHROME B561 AND DOMON DOMAIN-CONTAINING PROTEIN"/>
    <property type="match status" value="1"/>
</dbReference>
<dbReference type="PIRSF" id="PIRSF037471">
    <property type="entry name" value="UCP037471"/>
    <property type="match status" value="1"/>
</dbReference>
<dbReference type="PROSITE" id="PS50836">
    <property type="entry name" value="DOMON"/>
    <property type="match status" value="1"/>
</dbReference>
<name>A0A9Q0JD39_9ROSI</name>
<organism evidence="14 15">
    <name type="scientific">Turnera subulata</name>
    <dbReference type="NCBI Taxonomy" id="218843"/>
    <lineage>
        <taxon>Eukaryota</taxon>
        <taxon>Viridiplantae</taxon>
        <taxon>Streptophyta</taxon>
        <taxon>Embryophyta</taxon>
        <taxon>Tracheophyta</taxon>
        <taxon>Spermatophyta</taxon>
        <taxon>Magnoliopsida</taxon>
        <taxon>eudicotyledons</taxon>
        <taxon>Gunneridae</taxon>
        <taxon>Pentapetalae</taxon>
        <taxon>rosids</taxon>
        <taxon>fabids</taxon>
        <taxon>Malpighiales</taxon>
        <taxon>Passifloraceae</taxon>
        <taxon>Turnera</taxon>
    </lineage>
</organism>
<keyword evidence="6 10" id="KW-1133">Transmembrane helix</keyword>
<evidence type="ECO:0000256" key="3">
    <source>
        <dbReference type="ARBA" id="ARBA00022692"/>
    </source>
</evidence>
<keyword evidence="9" id="KW-0479">Metal-binding</keyword>
<feature type="chain" id="PRO_5040409508" description="Cytochrome b561 and DOMON domain-containing protein" evidence="11">
    <location>
        <begin position="26"/>
        <end position="414"/>
    </location>
</feature>
<dbReference type="Pfam" id="PF03188">
    <property type="entry name" value="Cytochrom_B561"/>
    <property type="match status" value="1"/>
</dbReference>
<feature type="binding site" description="axial binding residue" evidence="9">
    <location>
        <position position="262"/>
    </location>
    <ligand>
        <name>heme b</name>
        <dbReference type="ChEBI" id="CHEBI:60344"/>
        <label>1</label>
    </ligand>
    <ligandPart>
        <name>Fe</name>
        <dbReference type="ChEBI" id="CHEBI:18248"/>
    </ligandPart>
</feature>
<feature type="transmembrane region" description="Helical" evidence="10">
    <location>
        <begin position="221"/>
        <end position="242"/>
    </location>
</feature>
<evidence type="ECO:0000256" key="8">
    <source>
        <dbReference type="PIRNR" id="PIRNR037471"/>
    </source>
</evidence>
<dbReference type="InterPro" id="IPR045265">
    <property type="entry name" value="AIR12_DOMON"/>
</dbReference>
<keyword evidence="3 10" id="KW-0812">Transmembrane</keyword>
<feature type="domain" description="DOMON" evidence="12">
    <location>
        <begin position="57"/>
        <end position="170"/>
    </location>
</feature>
<feature type="transmembrane region" description="Helical" evidence="10">
    <location>
        <begin position="362"/>
        <end position="385"/>
    </location>
</feature>
<feature type="transmembrane region" description="Helical" evidence="10">
    <location>
        <begin position="263"/>
        <end position="285"/>
    </location>
</feature>
<dbReference type="CDD" id="cd09629">
    <property type="entry name" value="DOMON_CIL1_like"/>
    <property type="match status" value="1"/>
</dbReference>
<evidence type="ECO:0000256" key="11">
    <source>
        <dbReference type="SAM" id="SignalP"/>
    </source>
</evidence>
<dbReference type="Proteomes" id="UP001141552">
    <property type="component" value="Unassembled WGS sequence"/>
</dbReference>
<evidence type="ECO:0000256" key="9">
    <source>
        <dbReference type="PIRSR" id="PIRSR037471-1"/>
    </source>
</evidence>
<dbReference type="Gene3D" id="1.20.120.1770">
    <property type="match status" value="1"/>
</dbReference>
<feature type="binding site" description="axial binding residue" evidence="9">
    <location>
        <position position="295"/>
    </location>
    <ligand>
        <name>heme b</name>
        <dbReference type="ChEBI" id="CHEBI:60344"/>
        <label>1</label>
    </ligand>
    <ligandPart>
        <name>Fe</name>
        <dbReference type="ChEBI" id="CHEBI:18248"/>
    </ligandPart>
</feature>
<feature type="transmembrane region" description="Helical" evidence="10">
    <location>
        <begin position="326"/>
        <end position="350"/>
    </location>
</feature>
<evidence type="ECO:0000259" key="13">
    <source>
        <dbReference type="PROSITE" id="PS50939"/>
    </source>
</evidence>
<keyword evidence="2 8" id="KW-0813">Transport</keyword>
<feature type="binding site" description="axial binding residue" evidence="9">
    <location>
        <position position="220"/>
    </location>
    <ligand>
        <name>heme b</name>
        <dbReference type="ChEBI" id="CHEBI:60344"/>
        <label>1</label>
    </ligand>
    <ligandPart>
        <name>Fe</name>
        <dbReference type="ChEBI" id="CHEBI:18248"/>
    </ligandPart>
</feature>
<keyword evidence="9" id="KW-0408">Iron</keyword>
<evidence type="ECO:0000259" key="12">
    <source>
        <dbReference type="PROSITE" id="PS50836"/>
    </source>
</evidence>
<dbReference type="PROSITE" id="PS50939">
    <property type="entry name" value="CYTOCHROME_B561"/>
    <property type="match status" value="1"/>
</dbReference>
<feature type="signal peptide" evidence="11">
    <location>
        <begin position="1"/>
        <end position="25"/>
    </location>
</feature>
<evidence type="ECO:0000313" key="14">
    <source>
        <dbReference type="EMBL" id="KAJ4836762.1"/>
    </source>
</evidence>
<dbReference type="InterPro" id="IPR006593">
    <property type="entry name" value="Cyt_b561/ferric_Rdtase_TM"/>
</dbReference>
<comment type="cofactor">
    <cofactor evidence="8">
        <name>heme b</name>
        <dbReference type="ChEBI" id="CHEBI:60344"/>
    </cofactor>
    <text evidence="8">Binds 2 heme b groups non-covalently.</text>
</comment>
<proteinExistence type="predicted"/>
<feature type="binding site" description="axial binding residue" evidence="9">
    <location>
        <position position="331"/>
    </location>
    <ligand>
        <name>heme b</name>
        <dbReference type="ChEBI" id="CHEBI:60344"/>
        <label>1</label>
    </ligand>
    <ligandPart>
        <name>Fe</name>
        <dbReference type="ChEBI" id="CHEBI:18248"/>
    </ligandPart>
</feature>
<evidence type="ECO:0000256" key="5">
    <source>
        <dbReference type="ARBA" id="ARBA00022982"/>
    </source>
</evidence>
<dbReference type="GO" id="GO:0016020">
    <property type="term" value="C:membrane"/>
    <property type="evidence" value="ECO:0007669"/>
    <property type="project" value="UniProtKB-SubCell"/>
</dbReference>